<dbReference type="Gene3D" id="3.30.460.10">
    <property type="entry name" value="Beta Polymerase, domain 2"/>
    <property type="match status" value="1"/>
</dbReference>
<dbReference type="CDD" id="cd05403">
    <property type="entry name" value="NT_KNTase_like"/>
    <property type="match status" value="1"/>
</dbReference>
<dbReference type="Proteomes" id="UP000197468">
    <property type="component" value="Unassembled WGS sequence"/>
</dbReference>
<evidence type="ECO:0000313" key="3">
    <source>
        <dbReference type="Proteomes" id="UP000197468"/>
    </source>
</evidence>
<dbReference type="InterPro" id="IPR043519">
    <property type="entry name" value="NT_sf"/>
</dbReference>
<reference evidence="2 3" key="1">
    <citation type="journal article" date="2008" name="Int. J. Syst. Evol. Microbiol.">
        <title>Description of Roseateles aquatilis sp. nov. and Roseateles terrae sp. nov., in the class Betaproteobacteria, and emended description of the genus Roseateles.</title>
        <authorList>
            <person name="Gomila M."/>
            <person name="Bowien B."/>
            <person name="Falsen E."/>
            <person name="Moore E.R."/>
            <person name="Lalucat J."/>
        </authorList>
    </citation>
    <scope>NUCLEOTIDE SEQUENCE [LARGE SCALE GENOMIC DNA]</scope>
    <source>
        <strain evidence="2 3">CCUG 48205</strain>
    </source>
</reference>
<dbReference type="Pfam" id="PF01909">
    <property type="entry name" value="NTP_transf_2"/>
    <property type="match status" value="1"/>
</dbReference>
<dbReference type="InterPro" id="IPR002934">
    <property type="entry name" value="Polymerase_NTP_transf_dom"/>
</dbReference>
<keyword evidence="3" id="KW-1185">Reference proteome</keyword>
<dbReference type="SUPFAM" id="SSF81301">
    <property type="entry name" value="Nucleotidyltransferase"/>
    <property type="match status" value="1"/>
</dbReference>
<comment type="caution">
    <text evidence="2">The sequence shown here is derived from an EMBL/GenBank/DDBJ whole genome shotgun (WGS) entry which is preliminary data.</text>
</comment>
<name>A0A246JI29_9BURK</name>
<feature type="domain" description="Polymerase nucleotidyl transferase" evidence="1">
    <location>
        <begin position="27"/>
        <end position="71"/>
    </location>
</feature>
<dbReference type="GO" id="GO:0016779">
    <property type="term" value="F:nucleotidyltransferase activity"/>
    <property type="evidence" value="ECO:0007669"/>
    <property type="project" value="InterPro"/>
</dbReference>
<accession>A0A246JI29</accession>
<gene>
    <name evidence="2" type="ORF">CDN99_05840</name>
</gene>
<organism evidence="2 3">
    <name type="scientific">Roseateles aquatilis</name>
    <dbReference type="NCBI Taxonomy" id="431061"/>
    <lineage>
        <taxon>Bacteria</taxon>
        <taxon>Pseudomonadati</taxon>
        <taxon>Pseudomonadota</taxon>
        <taxon>Betaproteobacteria</taxon>
        <taxon>Burkholderiales</taxon>
        <taxon>Sphaerotilaceae</taxon>
        <taxon>Roseateles</taxon>
    </lineage>
</organism>
<dbReference type="AlphaFoldDB" id="A0A246JI29"/>
<evidence type="ECO:0000313" key="2">
    <source>
        <dbReference type="EMBL" id="OWQ91889.1"/>
    </source>
</evidence>
<dbReference type="Gene3D" id="1.20.120.330">
    <property type="entry name" value="Nucleotidyltransferases domain 2"/>
    <property type="match status" value="1"/>
</dbReference>
<sequence>MNETRPVPGDAQRRFAASAIARLSADPRIVGIAATGSWADGTLDEFSDLDLLIAVEPAAFEEILEARMAIASTLGPMLSAFTGEHVGEPRLLICLFDAPLLHVDLKFVAVDGIGAVVGAAEPLWARDGRFAPALRAVAGARVSAPNPQWIEDRFWVWVHYGATKIARGELFEALDFLSFLRTTVLAPMARAREGRHAIGLRRLEQRSPDIAAAMRPTVAMHELASCHAATMACVQLYRVLREDSVLRRRAAEDAAVTYLQGLAP</sequence>
<dbReference type="OrthoDB" id="7375008at2"/>
<dbReference type="EMBL" id="NIOF01000002">
    <property type="protein sequence ID" value="OWQ91889.1"/>
    <property type="molecule type" value="Genomic_DNA"/>
</dbReference>
<protein>
    <recommendedName>
        <fullName evidence="1">Polymerase nucleotidyl transferase domain-containing protein</fullName>
    </recommendedName>
</protein>
<dbReference type="RefSeq" id="WP_088383594.1">
    <property type="nucleotide sequence ID" value="NZ_NIOF01000002.1"/>
</dbReference>
<evidence type="ECO:0000259" key="1">
    <source>
        <dbReference type="Pfam" id="PF01909"/>
    </source>
</evidence>
<proteinExistence type="predicted"/>